<protein>
    <submittedName>
        <fullName evidence="1">Uncharacterized protein</fullName>
    </submittedName>
</protein>
<accession>A0ACC3A311</accession>
<reference evidence="1" key="1">
    <citation type="submission" date="2022-10" db="EMBL/GenBank/DDBJ databases">
        <title>Culturing micro-colonial fungi from biological soil crusts in the Mojave desert and describing Neophaeococcomyces mojavensis, and introducing the new genera and species Taxawa tesnikishii.</title>
        <authorList>
            <person name="Kurbessoian T."/>
            <person name="Stajich J.E."/>
        </authorList>
    </citation>
    <scope>NUCLEOTIDE SEQUENCE</scope>
    <source>
        <strain evidence="1">JES_112</strain>
    </source>
</reference>
<organism evidence="1 2">
    <name type="scientific">Neophaeococcomyces mojaviensis</name>
    <dbReference type="NCBI Taxonomy" id="3383035"/>
    <lineage>
        <taxon>Eukaryota</taxon>
        <taxon>Fungi</taxon>
        <taxon>Dikarya</taxon>
        <taxon>Ascomycota</taxon>
        <taxon>Pezizomycotina</taxon>
        <taxon>Eurotiomycetes</taxon>
        <taxon>Chaetothyriomycetidae</taxon>
        <taxon>Chaetothyriales</taxon>
        <taxon>Chaetothyriales incertae sedis</taxon>
        <taxon>Neophaeococcomyces</taxon>
    </lineage>
</organism>
<dbReference type="EMBL" id="JAPDRQ010000117">
    <property type="protein sequence ID" value="KAJ9654583.1"/>
    <property type="molecule type" value="Genomic_DNA"/>
</dbReference>
<sequence length="560" mass="62301">MGKFNFSGVAESWRMFTPAEKKNIAIYIAGIMLYKFGLEAFNGSITALATNRYDWEAWRAGVPQKTFGRLGLLQGLNQAFQCIGSIMIGPLIKRFPTKIVLSGAIFVFGLLTSLLLIVDAATGGSFKPKGWKAQNEDDFGYYGRYNSDGIIPIYCVTGIAYGMVELIRRVIPRDIVGGNVQKLRRMDALVHIFYEISGTAGAFCTALALIPRFGNNFSFLITPIFFTLAATVWYFISNLDYTPRTALEKAAKSKNYFTQIGQGFYFFFKSIYIGGRILLTNRRYIWLIPGYSLALYGHRYLENGIAPQIARRYLGNSAWSQIMVGGSNFGELLGAAFVFLFTNFIQTPMPWLRLDSLTLLIIWYLPYWYPQRGNVNEAWKVAGTFIPISFGWAAGDVSLAAYIQASLARIETQNHETSALGSVMACLYSTYIVIYAIAQPLLGTYVDSVNNSRGTIRPAIRNIAGIQFTVITVLVFCSTFIPQGSISLNPKMLNDETLDHDLEKPDPRSDSDEDLKKHQHNGTLDDRRGSVTRASVDVNDVFAPDLPAIAEAKQTSLAKA</sequence>
<gene>
    <name evidence="1" type="ORF">H2198_006398</name>
</gene>
<keyword evidence="2" id="KW-1185">Reference proteome</keyword>
<dbReference type="Proteomes" id="UP001172386">
    <property type="component" value="Unassembled WGS sequence"/>
</dbReference>
<evidence type="ECO:0000313" key="1">
    <source>
        <dbReference type="EMBL" id="KAJ9654583.1"/>
    </source>
</evidence>
<comment type="caution">
    <text evidence="1">The sequence shown here is derived from an EMBL/GenBank/DDBJ whole genome shotgun (WGS) entry which is preliminary data.</text>
</comment>
<evidence type="ECO:0000313" key="2">
    <source>
        <dbReference type="Proteomes" id="UP001172386"/>
    </source>
</evidence>
<name>A0ACC3A311_9EURO</name>
<proteinExistence type="predicted"/>